<keyword evidence="9" id="KW-1185">Reference proteome</keyword>
<reference evidence="8 9" key="1">
    <citation type="submission" date="2018-01" db="EMBL/GenBank/DDBJ databases">
        <title>Harnessing the power of phylogenomics to disentangle the directionality and signatures of interkingdom host jumping in the parasitic fungal genus Tolypocladium.</title>
        <authorList>
            <person name="Quandt C.A."/>
            <person name="Patterson W."/>
            <person name="Spatafora J.W."/>
        </authorList>
    </citation>
    <scope>NUCLEOTIDE SEQUENCE [LARGE SCALE GENOMIC DNA]</scope>
    <source>
        <strain evidence="8 9">NRBC 100945</strain>
    </source>
</reference>
<name>A0A2S4L642_9HYPO</name>
<sequence>MLTSSLLLGGLAGLAAAQFPPKPEGVTVLKSKFHENVTISFKEPGICETTPGVRSYAGHVHLPPGFLDDVNGEKQDYPVNTFFWFFEARRDPANAPLAIWLNGGPGGSSLMGLLQENGPCFVADDSRTTVLNPWSWNNEVNMLYIDEPNQVGLSYDTPTNATLFMGRGAEDPRVVPTDFAGEAPRLNLTTRAGTVSSQEASHTTNSTAQAAHALWHFAQTFFVEFPHYRPGDDRISLWAESYGGHYGPGFMRFFQQQNERIANGTAEAGGAHYLHLDTLGIVNGLLDAVIQEEAYIKFPYNNTYGIQVFSRSVYEELMHNFTRPGGCREQMLRCQETLRGFDVATANRNAASRRPDDCGIEPACQSRAIQLYREHDVGWFDIGHPQADAFPPPHMHGYMADGAVLGALGSPVNFTAASRVVGRNFAATHDEVRGGFLDAVADLLDAGVKVHMMYGDRDYACNWLGGELASLAVPYSRAAAFAAAGYAPL</sequence>
<feature type="chain" id="PRO_5015701634" evidence="7">
    <location>
        <begin position="18"/>
        <end position="489"/>
    </location>
</feature>
<evidence type="ECO:0000256" key="7">
    <source>
        <dbReference type="SAM" id="SignalP"/>
    </source>
</evidence>
<comment type="caution">
    <text evidence="8">The sequence shown here is derived from an EMBL/GenBank/DDBJ whole genome shotgun (WGS) entry which is preliminary data.</text>
</comment>
<gene>
    <name evidence="8" type="ORF">TPAR_01897</name>
</gene>
<protein>
    <submittedName>
        <fullName evidence="8">Carboxypeptidase S1</fullName>
    </submittedName>
</protein>
<dbReference type="GO" id="GO:0004185">
    <property type="term" value="F:serine-type carboxypeptidase activity"/>
    <property type="evidence" value="ECO:0007669"/>
    <property type="project" value="InterPro"/>
</dbReference>
<keyword evidence="2 8" id="KW-0121">Carboxypeptidase</keyword>
<keyword evidence="3" id="KW-0645">Protease</keyword>
<dbReference type="GO" id="GO:0000324">
    <property type="term" value="C:fungal-type vacuole"/>
    <property type="evidence" value="ECO:0007669"/>
    <property type="project" value="TreeGrafter"/>
</dbReference>
<evidence type="ECO:0000256" key="4">
    <source>
        <dbReference type="ARBA" id="ARBA00022729"/>
    </source>
</evidence>
<dbReference type="OrthoDB" id="443318at2759"/>
<evidence type="ECO:0000256" key="3">
    <source>
        <dbReference type="ARBA" id="ARBA00022670"/>
    </source>
</evidence>
<accession>A0A2S4L642</accession>
<comment type="similarity">
    <text evidence="1">Belongs to the peptidase S10 family.</text>
</comment>
<dbReference type="GO" id="GO:0006508">
    <property type="term" value="P:proteolysis"/>
    <property type="evidence" value="ECO:0007669"/>
    <property type="project" value="UniProtKB-KW"/>
</dbReference>
<dbReference type="PANTHER" id="PTHR11802">
    <property type="entry name" value="SERINE PROTEASE FAMILY S10 SERINE CARBOXYPEPTIDASE"/>
    <property type="match status" value="1"/>
</dbReference>
<feature type="signal peptide" evidence="7">
    <location>
        <begin position="1"/>
        <end position="17"/>
    </location>
</feature>
<dbReference type="AlphaFoldDB" id="A0A2S4L642"/>
<evidence type="ECO:0000313" key="8">
    <source>
        <dbReference type="EMBL" id="POR37905.1"/>
    </source>
</evidence>
<organism evidence="8 9">
    <name type="scientific">Tolypocladium paradoxum</name>
    <dbReference type="NCBI Taxonomy" id="94208"/>
    <lineage>
        <taxon>Eukaryota</taxon>
        <taxon>Fungi</taxon>
        <taxon>Dikarya</taxon>
        <taxon>Ascomycota</taxon>
        <taxon>Pezizomycotina</taxon>
        <taxon>Sordariomycetes</taxon>
        <taxon>Hypocreomycetidae</taxon>
        <taxon>Hypocreales</taxon>
        <taxon>Ophiocordycipitaceae</taxon>
        <taxon>Tolypocladium</taxon>
    </lineage>
</organism>
<dbReference type="SUPFAM" id="SSF53474">
    <property type="entry name" value="alpha/beta-Hydrolases"/>
    <property type="match status" value="1"/>
</dbReference>
<keyword evidence="4 7" id="KW-0732">Signal</keyword>
<dbReference type="EMBL" id="PKSG01000192">
    <property type="protein sequence ID" value="POR37905.1"/>
    <property type="molecule type" value="Genomic_DNA"/>
</dbReference>
<evidence type="ECO:0000256" key="1">
    <source>
        <dbReference type="ARBA" id="ARBA00009431"/>
    </source>
</evidence>
<dbReference type="STRING" id="94208.A0A2S4L642"/>
<keyword evidence="6" id="KW-0325">Glycoprotein</keyword>
<dbReference type="PANTHER" id="PTHR11802:SF189">
    <property type="entry name" value="CARBOXYPEPTIDASE"/>
    <property type="match status" value="1"/>
</dbReference>
<evidence type="ECO:0000256" key="2">
    <source>
        <dbReference type="ARBA" id="ARBA00022645"/>
    </source>
</evidence>
<evidence type="ECO:0000256" key="5">
    <source>
        <dbReference type="ARBA" id="ARBA00022801"/>
    </source>
</evidence>
<dbReference type="InterPro" id="IPR029058">
    <property type="entry name" value="AB_hydrolase_fold"/>
</dbReference>
<feature type="non-terminal residue" evidence="8">
    <location>
        <position position="489"/>
    </location>
</feature>
<dbReference type="Gene3D" id="3.40.50.1820">
    <property type="entry name" value="alpha/beta hydrolase"/>
    <property type="match status" value="1"/>
</dbReference>
<evidence type="ECO:0000256" key="6">
    <source>
        <dbReference type="ARBA" id="ARBA00023180"/>
    </source>
</evidence>
<evidence type="ECO:0000313" key="9">
    <source>
        <dbReference type="Proteomes" id="UP000237481"/>
    </source>
</evidence>
<dbReference type="Pfam" id="PF00450">
    <property type="entry name" value="Peptidase_S10"/>
    <property type="match status" value="1"/>
</dbReference>
<dbReference type="InterPro" id="IPR001563">
    <property type="entry name" value="Peptidase_S10"/>
</dbReference>
<proteinExistence type="inferred from homology"/>
<keyword evidence="5" id="KW-0378">Hydrolase</keyword>
<dbReference type="Proteomes" id="UP000237481">
    <property type="component" value="Unassembled WGS sequence"/>
</dbReference>